<feature type="transmembrane region" description="Helical" evidence="2">
    <location>
        <begin position="300"/>
        <end position="320"/>
    </location>
</feature>
<dbReference type="RefSeq" id="WP_087470296.1">
    <property type="nucleotide sequence ID" value="NZ_CP021383.1"/>
</dbReference>
<dbReference type="Proteomes" id="UP000196228">
    <property type="component" value="Chromosome"/>
</dbReference>
<feature type="compositionally biased region" description="Basic and acidic residues" evidence="1">
    <location>
        <begin position="526"/>
        <end position="539"/>
    </location>
</feature>
<keyword evidence="2" id="KW-0812">Transmembrane</keyword>
<feature type="compositionally biased region" description="Low complexity" evidence="1">
    <location>
        <begin position="546"/>
        <end position="566"/>
    </location>
</feature>
<feature type="transmembrane region" description="Helical" evidence="2">
    <location>
        <begin position="226"/>
        <end position="246"/>
    </location>
</feature>
<dbReference type="SUPFAM" id="SSF48452">
    <property type="entry name" value="TPR-like"/>
    <property type="match status" value="2"/>
</dbReference>
<accession>A0A1Y0HSX8</accession>
<evidence type="ECO:0000313" key="3">
    <source>
        <dbReference type="EMBL" id="ARU51247.1"/>
    </source>
</evidence>
<feature type="transmembrane region" description="Helical" evidence="2">
    <location>
        <begin position="456"/>
        <end position="481"/>
    </location>
</feature>
<feature type="transmembrane region" description="Helical" evidence="2">
    <location>
        <begin position="412"/>
        <end position="435"/>
    </location>
</feature>
<organism evidence="3 4">
    <name type="scientific">Cellulosimicrobium cellulans</name>
    <name type="common">Arthrobacter luteus</name>
    <dbReference type="NCBI Taxonomy" id="1710"/>
    <lineage>
        <taxon>Bacteria</taxon>
        <taxon>Bacillati</taxon>
        <taxon>Actinomycetota</taxon>
        <taxon>Actinomycetes</taxon>
        <taxon>Micrococcales</taxon>
        <taxon>Promicromonosporaceae</taxon>
        <taxon>Cellulosimicrobium</taxon>
    </lineage>
</organism>
<dbReference type="Pfam" id="PF13432">
    <property type="entry name" value="TPR_16"/>
    <property type="match status" value="1"/>
</dbReference>
<feature type="transmembrane region" description="Helical" evidence="2">
    <location>
        <begin position="326"/>
        <end position="347"/>
    </location>
</feature>
<evidence type="ECO:0000313" key="4">
    <source>
        <dbReference type="Proteomes" id="UP000196228"/>
    </source>
</evidence>
<keyword evidence="2" id="KW-1133">Transmembrane helix</keyword>
<feature type="region of interest" description="Disordered" evidence="1">
    <location>
        <begin position="489"/>
        <end position="511"/>
    </location>
</feature>
<dbReference type="EMBL" id="CP021383">
    <property type="protein sequence ID" value="ARU51247.1"/>
    <property type="molecule type" value="Genomic_DNA"/>
</dbReference>
<name>A0A1Y0HSX8_CELCE</name>
<dbReference type="OrthoDB" id="5148598at2"/>
<dbReference type="AlphaFoldDB" id="A0A1Y0HSX8"/>
<gene>
    <name evidence="3" type="ORF">CBR64_06820</name>
</gene>
<feature type="transmembrane region" description="Helical" evidence="2">
    <location>
        <begin position="258"/>
        <end position="279"/>
    </location>
</feature>
<sequence>MTTTTDPRAVASRAELLVQMGRPERALDEVDDALASAPDDPRLLLAAAWVRLHLQRSAEALPLLEQVVGAQPAADGALHLLSVARQNTGDVPGARDAAARALELDPDDARYHLQLADTHLSGRVRGADRRLARERIDSALALAPENPDRLAQAARLWSRLGDDDRARALVRQGLAVAPEHEDLLYLDAALALDAGRSAKGYSGVLAMNPEHAEAGYLLHLSVWQQVLRLVEMPVLLVGAVALVVAFSMSDSSVGSVPLWGIVVFLWTGITALRVLPVLLQVPRGLLRRTLRRTPFRGGTVVAVVVGWVGVLAGLALLYVVRDAVVVRWFLVGLGVVLAGTAVTSAVLHAAMVTQTRDLGYLPPGPTGAARIAGLRSGLRGAVVRRTVVMGLVAIVVAAIGPGGFARGDARPVAALAAVAFVLPVAVGLWIAWRVASQQRAASDERPAVGAGAAVRAGLGAAVLLVTTLLLALGGVAALAALPVSPGEHDADGRYVQAPDAPRDPDSDVQECTGRPVTRLTCIQENNRTRQEELRDRMEDMDIPSIDVPTFDVPDLPDLPDVQVPDAPAWPTS</sequence>
<dbReference type="Gene3D" id="1.25.40.10">
    <property type="entry name" value="Tetratricopeptide repeat domain"/>
    <property type="match status" value="2"/>
</dbReference>
<protein>
    <submittedName>
        <fullName evidence="3">Uncharacterized protein</fullName>
    </submittedName>
</protein>
<feature type="region of interest" description="Disordered" evidence="1">
    <location>
        <begin position="525"/>
        <end position="572"/>
    </location>
</feature>
<dbReference type="InterPro" id="IPR011990">
    <property type="entry name" value="TPR-like_helical_dom_sf"/>
</dbReference>
<evidence type="ECO:0000256" key="1">
    <source>
        <dbReference type="SAM" id="MobiDB-lite"/>
    </source>
</evidence>
<evidence type="ECO:0000256" key="2">
    <source>
        <dbReference type="SAM" id="Phobius"/>
    </source>
</evidence>
<feature type="transmembrane region" description="Helical" evidence="2">
    <location>
        <begin position="382"/>
        <end position="400"/>
    </location>
</feature>
<reference evidence="3 4" key="1">
    <citation type="submission" date="2017-05" db="EMBL/GenBank/DDBJ databases">
        <authorList>
            <person name="Song R."/>
            <person name="Chenine A.L."/>
            <person name="Ruprecht R.M."/>
        </authorList>
    </citation>
    <scope>NUCLEOTIDE SEQUENCE [LARGE SCALE GENOMIC DNA]</scope>
    <source>
        <strain evidence="3 4">PSBB019</strain>
    </source>
</reference>
<dbReference type="KEGG" id="cceu:CBR64_06820"/>
<proteinExistence type="predicted"/>
<keyword evidence="2" id="KW-0472">Membrane</keyword>